<dbReference type="SUPFAM" id="SSF53623">
    <property type="entry name" value="MurD-like peptide ligases, catalytic domain"/>
    <property type="match status" value="1"/>
</dbReference>
<dbReference type="AlphaFoldDB" id="A0A956SFE4"/>
<dbReference type="Pfam" id="PF02875">
    <property type="entry name" value="Mur_ligase_C"/>
    <property type="match status" value="1"/>
</dbReference>
<dbReference type="InterPro" id="IPR050061">
    <property type="entry name" value="MurCDEF_pg_biosynth"/>
</dbReference>
<evidence type="ECO:0008006" key="14">
    <source>
        <dbReference type="Google" id="ProtNLM"/>
    </source>
</evidence>
<reference evidence="12" key="1">
    <citation type="submission" date="2020-04" db="EMBL/GenBank/DDBJ databases">
        <authorList>
            <person name="Zhang T."/>
        </authorList>
    </citation>
    <scope>NUCLEOTIDE SEQUENCE</scope>
    <source>
        <strain evidence="12">HKST-UBA02</strain>
    </source>
</reference>
<protein>
    <recommendedName>
        <fullName evidence="14">UDP-N-acetylmuramate--L-alanine ligase</fullName>
    </recommendedName>
</protein>
<keyword evidence="4" id="KW-0067">ATP-binding</keyword>
<evidence type="ECO:0000256" key="7">
    <source>
        <dbReference type="ARBA" id="ARBA00023306"/>
    </source>
</evidence>
<comment type="caution">
    <text evidence="12">The sequence shown here is derived from an EMBL/GenBank/DDBJ whole genome shotgun (WGS) entry which is preliminary data.</text>
</comment>
<evidence type="ECO:0000256" key="6">
    <source>
        <dbReference type="ARBA" id="ARBA00022984"/>
    </source>
</evidence>
<gene>
    <name evidence="12" type="ORF">KDA27_16465</name>
</gene>
<keyword evidence="8" id="KW-0961">Cell wall biogenesis/degradation</keyword>
<dbReference type="GO" id="GO:0009252">
    <property type="term" value="P:peptidoglycan biosynthetic process"/>
    <property type="evidence" value="ECO:0007669"/>
    <property type="project" value="UniProtKB-KW"/>
</dbReference>
<evidence type="ECO:0000256" key="1">
    <source>
        <dbReference type="ARBA" id="ARBA00022598"/>
    </source>
</evidence>
<dbReference type="InterPro" id="IPR000713">
    <property type="entry name" value="Mur_ligase_N"/>
</dbReference>
<dbReference type="Proteomes" id="UP000739538">
    <property type="component" value="Unassembled WGS sequence"/>
</dbReference>
<evidence type="ECO:0000259" key="9">
    <source>
        <dbReference type="Pfam" id="PF01225"/>
    </source>
</evidence>
<sequence length="465" mass="50371">MSTPQFTEPKDTWLHFVGVGGSGMSALAQYHAARGGRVTGSDRAFDRDLHSDIRGFLERAGVEIVQQDGDGIGASCRGVVVSTAVEDSVPDVKRARELGLPLIHRAELLARYVAERETVAVTGTSGKSTVTGMLFEILHHAGLEPSVLTGGDLVFLREHGQLGNAWAGRGSVLVIEADESDGSLVHYEPWLGVLMNLQRDHKEPEELAEIFHAFRRRTRGPFVVGEYENLDPFADDSLRYGIGRRKGQWLDILATKIDCGPRGSRFEVEGVSFEIPVPGLHNVENALAAIAAIRGLDLPLEAAAVGLSRFRGIVRRFQTVGTPCGVEVVDDFGHNPAKIAATLQAARRRGGRVLAAFQPHGFRPTAFIRKELVSMLAQELRPEDRFWILDIFYAGGTAERTVTSEEIVADAVALGAPVLHAPNRDTLKAAITSEARQGDVVIVMGARDPSLTTLAKDVANAIESR</sequence>
<dbReference type="InterPro" id="IPR004101">
    <property type="entry name" value="Mur_ligase_C"/>
</dbReference>
<dbReference type="InterPro" id="IPR013221">
    <property type="entry name" value="Mur_ligase_cen"/>
</dbReference>
<dbReference type="PANTHER" id="PTHR43445">
    <property type="entry name" value="UDP-N-ACETYLMURAMATE--L-ALANINE LIGASE-RELATED"/>
    <property type="match status" value="1"/>
</dbReference>
<keyword evidence="6" id="KW-0573">Peptidoglycan synthesis</keyword>
<dbReference type="GO" id="GO:0071555">
    <property type="term" value="P:cell wall organization"/>
    <property type="evidence" value="ECO:0007669"/>
    <property type="project" value="UniProtKB-KW"/>
</dbReference>
<dbReference type="GO" id="GO:0051301">
    <property type="term" value="P:cell division"/>
    <property type="evidence" value="ECO:0007669"/>
    <property type="project" value="UniProtKB-KW"/>
</dbReference>
<dbReference type="Pfam" id="PF08245">
    <property type="entry name" value="Mur_ligase_M"/>
    <property type="match status" value="1"/>
</dbReference>
<keyword evidence="5" id="KW-0133">Cell shape</keyword>
<evidence type="ECO:0000256" key="3">
    <source>
        <dbReference type="ARBA" id="ARBA00022741"/>
    </source>
</evidence>
<dbReference type="GO" id="GO:0016881">
    <property type="term" value="F:acid-amino acid ligase activity"/>
    <property type="evidence" value="ECO:0007669"/>
    <property type="project" value="InterPro"/>
</dbReference>
<organism evidence="12 13">
    <name type="scientific">Eiseniibacteriota bacterium</name>
    <dbReference type="NCBI Taxonomy" id="2212470"/>
    <lineage>
        <taxon>Bacteria</taxon>
        <taxon>Candidatus Eiseniibacteriota</taxon>
    </lineage>
</organism>
<evidence type="ECO:0000256" key="5">
    <source>
        <dbReference type="ARBA" id="ARBA00022960"/>
    </source>
</evidence>
<dbReference type="GO" id="GO:0008360">
    <property type="term" value="P:regulation of cell shape"/>
    <property type="evidence" value="ECO:0007669"/>
    <property type="project" value="UniProtKB-KW"/>
</dbReference>
<evidence type="ECO:0000256" key="4">
    <source>
        <dbReference type="ARBA" id="ARBA00022840"/>
    </source>
</evidence>
<dbReference type="GO" id="GO:0005524">
    <property type="term" value="F:ATP binding"/>
    <property type="evidence" value="ECO:0007669"/>
    <property type="project" value="UniProtKB-KW"/>
</dbReference>
<feature type="domain" description="Mur ligase C-terminal" evidence="10">
    <location>
        <begin position="315"/>
        <end position="447"/>
    </location>
</feature>
<proteinExistence type="predicted"/>
<evidence type="ECO:0000313" key="13">
    <source>
        <dbReference type="Proteomes" id="UP000739538"/>
    </source>
</evidence>
<dbReference type="Pfam" id="PF01225">
    <property type="entry name" value="Mur_ligase"/>
    <property type="match status" value="1"/>
</dbReference>
<dbReference type="EMBL" id="JAGQHS010000097">
    <property type="protein sequence ID" value="MCA9757399.1"/>
    <property type="molecule type" value="Genomic_DNA"/>
</dbReference>
<evidence type="ECO:0000313" key="12">
    <source>
        <dbReference type="EMBL" id="MCA9757399.1"/>
    </source>
</evidence>
<evidence type="ECO:0000259" key="10">
    <source>
        <dbReference type="Pfam" id="PF02875"/>
    </source>
</evidence>
<dbReference type="PANTHER" id="PTHR43445:SF3">
    <property type="entry name" value="UDP-N-ACETYLMURAMATE--L-ALANINE LIGASE"/>
    <property type="match status" value="1"/>
</dbReference>
<feature type="domain" description="Mur ligase central" evidence="11">
    <location>
        <begin position="121"/>
        <end position="292"/>
    </location>
</feature>
<evidence type="ECO:0000256" key="2">
    <source>
        <dbReference type="ARBA" id="ARBA00022618"/>
    </source>
</evidence>
<reference evidence="12" key="2">
    <citation type="journal article" date="2021" name="Microbiome">
        <title>Successional dynamics and alternative stable states in a saline activated sludge microbial community over 9 years.</title>
        <authorList>
            <person name="Wang Y."/>
            <person name="Ye J."/>
            <person name="Ju F."/>
            <person name="Liu L."/>
            <person name="Boyd J.A."/>
            <person name="Deng Y."/>
            <person name="Parks D.H."/>
            <person name="Jiang X."/>
            <person name="Yin X."/>
            <person name="Woodcroft B.J."/>
            <person name="Tyson G.W."/>
            <person name="Hugenholtz P."/>
            <person name="Polz M.F."/>
            <person name="Zhang T."/>
        </authorList>
    </citation>
    <scope>NUCLEOTIDE SEQUENCE</scope>
    <source>
        <strain evidence="12">HKST-UBA02</strain>
    </source>
</reference>
<feature type="domain" description="Mur ligase N-terminal catalytic" evidence="9">
    <location>
        <begin position="15"/>
        <end position="115"/>
    </location>
</feature>
<dbReference type="InterPro" id="IPR036565">
    <property type="entry name" value="Mur-like_cat_sf"/>
</dbReference>
<dbReference type="Gene3D" id="3.40.50.720">
    <property type="entry name" value="NAD(P)-binding Rossmann-like Domain"/>
    <property type="match status" value="1"/>
</dbReference>
<evidence type="ECO:0000259" key="11">
    <source>
        <dbReference type="Pfam" id="PF08245"/>
    </source>
</evidence>
<dbReference type="SUPFAM" id="SSF53244">
    <property type="entry name" value="MurD-like peptide ligases, peptide-binding domain"/>
    <property type="match status" value="1"/>
</dbReference>
<keyword evidence="2" id="KW-0132">Cell division</keyword>
<dbReference type="Gene3D" id="3.40.1190.10">
    <property type="entry name" value="Mur-like, catalytic domain"/>
    <property type="match status" value="1"/>
</dbReference>
<keyword evidence="3" id="KW-0547">Nucleotide-binding</keyword>
<accession>A0A956SFE4</accession>
<dbReference type="Gene3D" id="3.90.190.20">
    <property type="entry name" value="Mur ligase, C-terminal domain"/>
    <property type="match status" value="1"/>
</dbReference>
<dbReference type="SUPFAM" id="SSF51984">
    <property type="entry name" value="MurCD N-terminal domain"/>
    <property type="match status" value="1"/>
</dbReference>
<evidence type="ECO:0000256" key="8">
    <source>
        <dbReference type="ARBA" id="ARBA00023316"/>
    </source>
</evidence>
<keyword evidence="1" id="KW-0436">Ligase</keyword>
<dbReference type="InterPro" id="IPR036615">
    <property type="entry name" value="Mur_ligase_C_dom_sf"/>
</dbReference>
<name>A0A956SFE4_UNCEI</name>
<keyword evidence="7" id="KW-0131">Cell cycle</keyword>